<dbReference type="STRING" id="69004.A0A182QIY9"/>
<dbReference type="EMBL" id="AXCN02000773">
    <property type="status" value="NOT_ANNOTATED_CDS"/>
    <property type="molecule type" value="Genomic_DNA"/>
</dbReference>
<accession>A0A182QIY9</accession>
<evidence type="ECO:0000256" key="5">
    <source>
        <dbReference type="ARBA" id="ARBA00023320"/>
    </source>
</evidence>
<evidence type="ECO:0000313" key="8">
    <source>
        <dbReference type="Proteomes" id="UP000075886"/>
    </source>
</evidence>
<comment type="subcellular location">
    <subcellularLocation>
        <location evidence="1">Secreted</location>
    </subcellularLocation>
</comment>
<comment type="similarity">
    <text evidence="2">Belongs to the gastrin/cholecystokinin family.</text>
</comment>
<organism evidence="7 8">
    <name type="scientific">Anopheles farauti</name>
    <dbReference type="NCBI Taxonomy" id="69004"/>
    <lineage>
        <taxon>Eukaryota</taxon>
        <taxon>Metazoa</taxon>
        <taxon>Ecdysozoa</taxon>
        <taxon>Arthropoda</taxon>
        <taxon>Hexapoda</taxon>
        <taxon>Insecta</taxon>
        <taxon>Pterygota</taxon>
        <taxon>Neoptera</taxon>
        <taxon>Endopterygota</taxon>
        <taxon>Diptera</taxon>
        <taxon>Nematocera</taxon>
        <taxon>Culicoidea</taxon>
        <taxon>Culicidae</taxon>
        <taxon>Anophelinae</taxon>
        <taxon>Anopheles</taxon>
    </lineage>
</organism>
<evidence type="ECO:0000256" key="3">
    <source>
        <dbReference type="ARBA" id="ARBA00022525"/>
    </source>
</evidence>
<reference evidence="7" key="2">
    <citation type="submission" date="2020-05" db="UniProtKB">
        <authorList>
            <consortium name="EnsemblMetazoa"/>
        </authorList>
    </citation>
    <scope>IDENTIFICATION</scope>
    <source>
        <strain evidence="7">FAR1</strain>
    </source>
</reference>
<dbReference type="GO" id="GO:0005576">
    <property type="term" value="C:extracellular region"/>
    <property type="evidence" value="ECO:0007669"/>
    <property type="project" value="UniProtKB-SubCell"/>
</dbReference>
<dbReference type="AlphaFoldDB" id="A0A182QIY9"/>
<evidence type="ECO:0008006" key="9">
    <source>
        <dbReference type="Google" id="ProtNLM"/>
    </source>
</evidence>
<feature type="chain" id="PRO_5008132943" description="Sulfakinin neuropeptide" evidence="6">
    <location>
        <begin position="26"/>
        <end position="193"/>
    </location>
</feature>
<keyword evidence="4" id="KW-0027">Amidation</keyword>
<dbReference type="EnsemblMetazoa" id="AFAF011150-RA">
    <property type="protein sequence ID" value="AFAF011150-PA"/>
    <property type="gene ID" value="AFAF011150"/>
</dbReference>
<evidence type="ECO:0000256" key="4">
    <source>
        <dbReference type="ARBA" id="ARBA00022815"/>
    </source>
</evidence>
<dbReference type="InterPro" id="IPR013259">
    <property type="entry name" value="Sulfakinin"/>
</dbReference>
<dbReference type="VEuPathDB" id="VectorBase:AFAF011150"/>
<feature type="signal peptide" evidence="6">
    <location>
        <begin position="1"/>
        <end position="25"/>
    </location>
</feature>
<reference evidence="8" key="1">
    <citation type="submission" date="2014-01" db="EMBL/GenBank/DDBJ databases">
        <title>The Genome Sequence of Anopheles farauti FAR1 (V2).</title>
        <authorList>
            <consortium name="The Broad Institute Genomics Platform"/>
            <person name="Neafsey D.E."/>
            <person name="Besansky N."/>
            <person name="Howell P."/>
            <person name="Walton C."/>
            <person name="Young S.K."/>
            <person name="Zeng Q."/>
            <person name="Gargeya S."/>
            <person name="Fitzgerald M."/>
            <person name="Haas B."/>
            <person name="Abouelleil A."/>
            <person name="Allen A.W."/>
            <person name="Alvarado L."/>
            <person name="Arachchi H.M."/>
            <person name="Berlin A.M."/>
            <person name="Chapman S.B."/>
            <person name="Gainer-Dewar J."/>
            <person name="Goldberg J."/>
            <person name="Griggs A."/>
            <person name="Gujja S."/>
            <person name="Hansen M."/>
            <person name="Howarth C."/>
            <person name="Imamovic A."/>
            <person name="Ireland A."/>
            <person name="Larimer J."/>
            <person name="McCowan C."/>
            <person name="Murphy C."/>
            <person name="Pearson M."/>
            <person name="Poon T.W."/>
            <person name="Priest M."/>
            <person name="Roberts A."/>
            <person name="Saif S."/>
            <person name="Shea T."/>
            <person name="Sisk P."/>
            <person name="Sykes S."/>
            <person name="Wortman J."/>
            <person name="Nusbaum C."/>
            <person name="Birren B."/>
        </authorList>
    </citation>
    <scope>NUCLEOTIDE SEQUENCE [LARGE SCALE GENOMIC DNA]</scope>
    <source>
        <strain evidence="8">FAR1</strain>
    </source>
</reference>
<dbReference type="PROSITE" id="PS00259">
    <property type="entry name" value="GASTRIN"/>
    <property type="match status" value="1"/>
</dbReference>
<keyword evidence="6" id="KW-0732">Signal</keyword>
<evidence type="ECO:0000256" key="2">
    <source>
        <dbReference type="ARBA" id="ARBA00006273"/>
    </source>
</evidence>
<sequence>MARVTLAFLVSIVAYLAYHTLVSEAQPIGSLVLAPSGQGNLVSDSAGGDDGAVENRRSLENSHHGWLKEVRAYQGHTRYRPKYDQNYRAGSNSYQAYRRTVPTGTLPLNPLASVPDLPSAPSGEAVQGDQIRFNFAGYRNDGERTMLRDDEGDDNDDDVGLVKRFDDYGHMRFGKRGGEGEQFDDYGHMRFGR</sequence>
<keyword evidence="5" id="KW-0527">Neuropeptide</keyword>
<dbReference type="InterPro" id="IPR013152">
    <property type="entry name" value="Gastrin/cholecystokinin_CS"/>
</dbReference>
<name>A0A182QIY9_9DIPT</name>
<evidence type="ECO:0000256" key="1">
    <source>
        <dbReference type="ARBA" id="ARBA00004613"/>
    </source>
</evidence>
<dbReference type="GO" id="GO:0007218">
    <property type="term" value="P:neuropeptide signaling pathway"/>
    <property type="evidence" value="ECO:0007669"/>
    <property type="project" value="UniProtKB-KW"/>
</dbReference>
<dbReference type="Pfam" id="PF08257">
    <property type="entry name" value="Sulfakinin"/>
    <property type="match status" value="2"/>
</dbReference>
<evidence type="ECO:0000256" key="6">
    <source>
        <dbReference type="SAM" id="SignalP"/>
    </source>
</evidence>
<proteinExistence type="inferred from homology"/>
<evidence type="ECO:0000313" key="7">
    <source>
        <dbReference type="EnsemblMetazoa" id="AFAF011150-PA"/>
    </source>
</evidence>
<keyword evidence="3" id="KW-0964">Secreted</keyword>
<protein>
    <recommendedName>
        <fullName evidence="9">Sulfakinin neuropeptide</fullName>
    </recommendedName>
</protein>
<dbReference type="Proteomes" id="UP000075886">
    <property type="component" value="Unassembled WGS sequence"/>
</dbReference>
<keyword evidence="8" id="KW-1185">Reference proteome</keyword>